<organism evidence="2 3">
    <name type="scientific">Comamonas serinivorans</name>
    <dbReference type="NCBI Taxonomy" id="1082851"/>
    <lineage>
        <taxon>Bacteria</taxon>
        <taxon>Pseudomonadati</taxon>
        <taxon>Pseudomonadota</taxon>
        <taxon>Betaproteobacteria</taxon>
        <taxon>Burkholderiales</taxon>
        <taxon>Comamonadaceae</taxon>
        <taxon>Comamonas</taxon>
    </lineage>
</organism>
<keyword evidence="3" id="KW-1185">Reference proteome</keyword>
<protein>
    <submittedName>
        <fullName evidence="2">MBL fold metallo-hydrolase</fullName>
    </submittedName>
</protein>
<dbReference type="GO" id="GO:0016787">
    <property type="term" value="F:hydrolase activity"/>
    <property type="evidence" value="ECO:0007669"/>
    <property type="project" value="UniProtKB-KW"/>
</dbReference>
<name>A0A1Y0EJ74_9BURK</name>
<evidence type="ECO:0000313" key="2">
    <source>
        <dbReference type="EMBL" id="ARU03478.1"/>
    </source>
</evidence>
<dbReference type="CDD" id="cd06262">
    <property type="entry name" value="metallo-hydrolase-like_MBL-fold"/>
    <property type="match status" value="1"/>
</dbReference>
<dbReference type="KEGG" id="cser:CCO03_01180"/>
<dbReference type="InterPro" id="IPR001279">
    <property type="entry name" value="Metallo-B-lactamas"/>
</dbReference>
<dbReference type="InterPro" id="IPR036866">
    <property type="entry name" value="RibonucZ/Hydroxyglut_hydro"/>
</dbReference>
<keyword evidence="2" id="KW-0378">Hydrolase</keyword>
<dbReference type="Pfam" id="PF00753">
    <property type="entry name" value="Lactamase_B"/>
    <property type="match status" value="1"/>
</dbReference>
<evidence type="ECO:0000259" key="1">
    <source>
        <dbReference type="SMART" id="SM00849"/>
    </source>
</evidence>
<proteinExistence type="predicted"/>
<evidence type="ECO:0000313" key="3">
    <source>
        <dbReference type="Proteomes" id="UP000196138"/>
    </source>
</evidence>
<dbReference type="Proteomes" id="UP000196138">
    <property type="component" value="Chromosome"/>
</dbReference>
<dbReference type="SUPFAM" id="SSF56281">
    <property type="entry name" value="Metallo-hydrolase/oxidoreductase"/>
    <property type="match status" value="1"/>
</dbReference>
<dbReference type="PANTHER" id="PTHR23131:SF0">
    <property type="entry name" value="ENDORIBONUCLEASE LACTB2"/>
    <property type="match status" value="1"/>
</dbReference>
<dbReference type="PANTHER" id="PTHR23131">
    <property type="entry name" value="ENDORIBONUCLEASE LACTB2"/>
    <property type="match status" value="1"/>
</dbReference>
<dbReference type="AlphaFoldDB" id="A0A1Y0EJ74"/>
<reference evidence="2 3" key="1">
    <citation type="submission" date="2017-05" db="EMBL/GenBank/DDBJ databases">
        <authorList>
            <person name="Song R."/>
            <person name="Chenine A.L."/>
            <person name="Ruprecht R.M."/>
        </authorList>
    </citation>
    <scope>NUCLEOTIDE SEQUENCE [LARGE SCALE GENOMIC DNA]</scope>
    <source>
        <strain evidence="2 3">DSM 26136</strain>
    </source>
</reference>
<dbReference type="RefSeq" id="WP_087276135.1">
    <property type="nucleotide sequence ID" value="NZ_CP021455.1"/>
</dbReference>
<dbReference type="InterPro" id="IPR050662">
    <property type="entry name" value="Sec-metab_biosynth-thioest"/>
</dbReference>
<dbReference type="Gene3D" id="3.60.15.10">
    <property type="entry name" value="Ribonuclease Z/Hydroxyacylglutathione hydrolase-like"/>
    <property type="match status" value="1"/>
</dbReference>
<dbReference type="EMBL" id="CP021455">
    <property type="protein sequence ID" value="ARU03478.1"/>
    <property type="molecule type" value="Genomic_DNA"/>
</dbReference>
<sequence>MYAPSLLPPGVVVFERGWLSANNILLTDDQGSWLVDTGYVCHTAQTVALVAHQLGERTLDHIVNTHLHSDHCGGNAGLQARWPGVQTWVPQASWAAVQAWDERLLSHGDTGQDCDRFRAEAVLTPGQVLRMAGRDWQVIAAPGHDDDAVVLFEPEGRVLLAGDAIWGQGLSVVFPELWGQGAGQAFERVAATLDRIEQLAPRVVVPGHGAPFTDVAGALAQSRSRLAHFRAHPEAHAQYAAKVLLKFHLLAVQQCTPDQLWAWATAVPYLRGLHQRLAPDQPPVEWLNGLLQALVKAGAASVEPGQVHNR</sequence>
<accession>A0A1Y0EJ74</accession>
<dbReference type="OrthoDB" id="2971563at2"/>
<dbReference type="SMART" id="SM00849">
    <property type="entry name" value="Lactamase_B"/>
    <property type="match status" value="1"/>
</dbReference>
<gene>
    <name evidence="2" type="ORF">CCO03_01180</name>
</gene>
<feature type="domain" description="Metallo-beta-lactamase" evidence="1">
    <location>
        <begin position="20"/>
        <end position="208"/>
    </location>
</feature>